<keyword evidence="8" id="KW-1185">Reference proteome</keyword>
<dbReference type="Proteomes" id="UP001620408">
    <property type="component" value="Unassembled WGS sequence"/>
</dbReference>
<keyword evidence="3 6" id="KW-0732">Signal</keyword>
<comment type="similarity">
    <text evidence="2">Belongs to the MipA/OmpV family.</text>
</comment>
<evidence type="ECO:0000256" key="5">
    <source>
        <dbReference type="ARBA" id="ARBA00023237"/>
    </source>
</evidence>
<sequence>MHLARRSARISLFTCLSLTSAAAYAEDTSTQTQPAKNWTDEGWHVVVGAGAADLPRYPGSSSRRSVVVPVLSATYGRYFLGGVPGSGSPAGLGFYLHQDSEWRVGMSFAYDFVQPRKESDDARLRGLGDVKRTAHATVFASYTAGWLTVRGNVASDIAGNHQGTTASLELEGKYRVTDKLTLQAGPGVTWANSQYNQAFFGVDATQSLRSGYAVYTPKSGIQLLRFSIGADYRISDHWSAGVRAAAAQLQGDAADSPIVEKKMQNIYSVYTFYRF</sequence>
<protein>
    <submittedName>
        <fullName evidence="7">MipA/OmpV family protein</fullName>
    </submittedName>
</protein>
<feature type="signal peptide" evidence="6">
    <location>
        <begin position="1"/>
        <end position="25"/>
    </location>
</feature>
<evidence type="ECO:0000313" key="8">
    <source>
        <dbReference type="Proteomes" id="UP001620408"/>
    </source>
</evidence>
<proteinExistence type="inferred from homology"/>
<comment type="subcellular location">
    <subcellularLocation>
        <location evidence="1">Cell outer membrane</location>
    </subcellularLocation>
</comment>
<reference evidence="7 8" key="1">
    <citation type="submission" date="2020-10" db="EMBL/GenBank/DDBJ databases">
        <title>Phylogeny of dyella-like bacteria.</title>
        <authorList>
            <person name="Fu J."/>
        </authorList>
    </citation>
    <scope>NUCLEOTIDE SEQUENCE [LARGE SCALE GENOMIC DNA]</scope>
    <source>
        <strain evidence="7 8">BB4</strain>
    </source>
</reference>
<name>A0ABW8K501_9GAMM</name>
<gene>
    <name evidence="7" type="ORF">ISS97_11955</name>
</gene>
<dbReference type="PANTHER" id="PTHR38776">
    <property type="entry name" value="MLTA-INTERACTING PROTEIN-RELATED"/>
    <property type="match status" value="1"/>
</dbReference>
<evidence type="ECO:0000313" key="7">
    <source>
        <dbReference type="EMBL" id="MFK2917979.1"/>
    </source>
</evidence>
<organism evidence="7 8">
    <name type="scientific">Dyella koreensis</name>
    <dbReference type="NCBI Taxonomy" id="311235"/>
    <lineage>
        <taxon>Bacteria</taxon>
        <taxon>Pseudomonadati</taxon>
        <taxon>Pseudomonadota</taxon>
        <taxon>Gammaproteobacteria</taxon>
        <taxon>Lysobacterales</taxon>
        <taxon>Rhodanobacteraceae</taxon>
        <taxon>Dyella</taxon>
    </lineage>
</organism>
<dbReference type="EMBL" id="JADIKD010000010">
    <property type="protein sequence ID" value="MFK2917979.1"/>
    <property type="molecule type" value="Genomic_DNA"/>
</dbReference>
<dbReference type="InterPro" id="IPR010583">
    <property type="entry name" value="MipA"/>
</dbReference>
<dbReference type="SUPFAM" id="SSF56935">
    <property type="entry name" value="Porins"/>
    <property type="match status" value="1"/>
</dbReference>
<keyword evidence="5" id="KW-0998">Cell outer membrane</keyword>
<accession>A0ABW8K501</accession>
<evidence type="ECO:0000256" key="1">
    <source>
        <dbReference type="ARBA" id="ARBA00004442"/>
    </source>
</evidence>
<dbReference type="RefSeq" id="WP_379986426.1">
    <property type="nucleotide sequence ID" value="NZ_JADIKD010000010.1"/>
</dbReference>
<evidence type="ECO:0000256" key="3">
    <source>
        <dbReference type="ARBA" id="ARBA00022729"/>
    </source>
</evidence>
<feature type="chain" id="PRO_5045734655" evidence="6">
    <location>
        <begin position="26"/>
        <end position="275"/>
    </location>
</feature>
<evidence type="ECO:0000256" key="4">
    <source>
        <dbReference type="ARBA" id="ARBA00023136"/>
    </source>
</evidence>
<evidence type="ECO:0000256" key="2">
    <source>
        <dbReference type="ARBA" id="ARBA00005722"/>
    </source>
</evidence>
<dbReference type="Pfam" id="PF06629">
    <property type="entry name" value="MipA"/>
    <property type="match status" value="1"/>
</dbReference>
<dbReference type="PANTHER" id="PTHR38776:SF1">
    <property type="entry name" value="MLTA-INTERACTING PROTEIN-RELATED"/>
    <property type="match status" value="1"/>
</dbReference>
<keyword evidence="4" id="KW-0472">Membrane</keyword>
<comment type="caution">
    <text evidence="7">The sequence shown here is derived from an EMBL/GenBank/DDBJ whole genome shotgun (WGS) entry which is preliminary data.</text>
</comment>
<evidence type="ECO:0000256" key="6">
    <source>
        <dbReference type="SAM" id="SignalP"/>
    </source>
</evidence>